<dbReference type="AlphaFoldDB" id="A0A9P4MVE3"/>
<dbReference type="InterPro" id="IPR013907">
    <property type="entry name" value="Sds3"/>
</dbReference>
<feature type="region of interest" description="Disordered" evidence="6">
    <location>
        <begin position="210"/>
        <end position="247"/>
    </location>
</feature>
<dbReference type="Proteomes" id="UP000799536">
    <property type="component" value="Unassembled WGS sequence"/>
</dbReference>
<keyword evidence="4" id="KW-0804">Transcription</keyword>
<dbReference type="Pfam" id="PF08598">
    <property type="entry name" value="Sds3"/>
    <property type="match status" value="1"/>
</dbReference>
<feature type="region of interest" description="Disordered" evidence="6">
    <location>
        <begin position="253"/>
        <end position="272"/>
    </location>
</feature>
<dbReference type="GO" id="GO:0010468">
    <property type="term" value="P:regulation of gene expression"/>
    <property type="evidence" value="ECO:0007669"/>
    <property type="project" value="UniProtKB-ARBA"/>
</dbReference>
<reference evidence="7" key="1">
    <citation type="journal article" date="2020" name="Stud. Mycol.">
        <title>101 Dothideomycetes genomes: a test case for predicting lifestyles and emergence of pathogens.</title>
        <authorList>
            <person name="Haridas S."/>
            <person name="Albert R."/>
            <person name="Binder M."/>
            <person name="Bloem J."/>
            <person name="Labutti K."/>
            <person name="Salamov A."/>
            <person name="Andreopoulos B."/>
            <person name="Baker S."/>
            <person name="Barry K."/>
            <person name="Bills G."/>
            <person name="Bluhm B."/>
            <person name="Cannon C."/>
            <person name="Castanera R."/>
            <person name="Culley D."/>
            <person name="Daum C."/>
            <person name="Ezra D."/>
            <person name="Gonzalez J."/>
            <person name="Henrissat B."/>
            <person name="Kuo A."/>
            <person name="Liang C."/>
            <person name="Lipzen A."/>
            <person name="Lutzoni F."/>
            <person name="Magnuson J."/>
            <person name="Mondo S."/>
            <person name="Nolan M."/>
            <person name="Ohm R."/>
            <person name="Pangilinan J."/>
            <person name="Park H.-J."/>
            <person name="Ramirez L."/>
            <person name="Alfaro M."/>
            <person name="Sun H."/>
            <person name="Tritt A."/>
            <person name="Yoshinaga Y."/>
            <person name="Zwiers L.-H."/>
            <person name="Turgeon B."/>
            <person name="Goodwin S."/>
            <person name="Spatafora J."/>
            <person name="Crous P."/>
            <person name="Grigoriev I."/>
        </authorList>
    </citation>
    <scope>NUCLEOTIDE SEQUENCE</scope>
    <source>
        <strain evidence="7">ATCC 74209</strain>
    </source>
</reference>
<feature type="compositionally biased region" description="Low complexity" evidence="6">
    <location>
        <begin position="344"/>
        <end position="361"/>
    </location>
</feature>
<gene>
    <name evidence="7" type="ORF">GQ43DRAFT_387681</name>
</gene>
<feature type="compositionally biased region" description="Polar residues" evidence="6">
    <location>
        <begin position="1"/>
        <end position="12"/>
    </location>
</feature>
<organism evidence="7 8">
    <name type="scientific">Delitschia confertaspora ATCC 74209</name>
    <dbReference type="NCBI Taxonomy" id="1513339"/>
    <lineage>
        <taxon>Eukaryota</taxon>
        <taxon>Fungi</taxon>
        <taxon>Dikarya</taxon>
        <taxon>Ascomycota</taxon>
        <taxon>Pezizomycotina</taxon>
        <taxon>Dothideomycetes</taxon>
        <taxon>Pleosporomycetidae</taxon>
        <taxon>Pleosporales</taxon>
        <taxon>Delitschiaceae</taxon>
        <taxon>Delitschia</taxon>
    </lineage>
</organism>
<dbReference type="SMART" id="SM01401">
    <property type="entry name" value="Sds3"/>
    <property type="match status" value="1"/>
</dbReference>
<dbReference type="OrthoDB" id="70376at2759"/>
<feature type="compositionally biased region" description="Polar residues" evidence="6">
    <location>
        <begin position="328"/>
        <end position="343"/>
    </location>
</feature>
<keyword evidence="5" id="KW-0539">Nucleus</keyword>
<evidence type="ECO:0000256" key="2">
    <source>
        <dbReference type="ARBA" id="ARBA00022491"/>
    </source>
</evidence>
<dbReference type="EMBL" id="ML993873">
    <property type="protein sequence ID" value="KAF2204591.1"/>
    <property type="molecule type" value="Genomic_DNA"/>
</dbReference>
<keyword evidence="2" id="KW-0678">Repressor</keyword>
<dbReference type="PANTHER" id="PTHR21964">
    <property type="entry name" value="BREAST CANCER METASTASIS-SUPPRESSOR 1"/>
    <property type="match status" value="1"/>
</dbReference>
<feature type="compositionally biased region" description="Gly residues" evidence="6">
    <location>
        <begin position="519"/>
        <end position="529"/>
    </location>
</feature>
<evidence type="ECO:0000256" key="6">
    <source>
        <dbReference type="SAM" id="MobiDB-lite"/>
    </source>
</evidence>
<feature type="region of interest" description="Disordered" evidence="6">
    <location>
        <begin position="505"/>
        <end position="546"/>
    </location>
</feature>
<proteinExistence type="predicted"/>
<evidence type="ECO:0000256" key="3">
    <source>
        <dbReference type="ARBA" id="ARBA00023015"/>
    </source>
</evidence>
<evidence type="ECO:0000313" key="7">
    <source>
        <dbReference type="EMBL" id="KAF2204591.1"/>
    </source>
</evidence>
<evidence type="ECO:0000256" key="4">
    <source>
        <dbReference type="ARBA" id="ARBA00023163"/>
    </source>
</evidence>
<keyword evidence="8" id="KW-1185">Reference proteome</keyword>
<evidence type="ECO:0000256" key="5">
    <source>
        <dbReference type="ARBA" id="ARBA00023242"/>
    </source>
</evidence>
<keyword evidence="3" id="KW-0805">Transcription regulation</keyword>
<dbReference type="GO" id="GO:0005654">
    <property type="term" value="C:nucleoplasm"/>
    <property type="evidence" value="ECO:0007669"/>
    <property type="project" value="UniProtKB-ARBA"/>
</dbReference>
<comment type="subcellular location">
    <subcellularLocation>
        <location evidence="1">Nucleus</location>
    </subcellularLocation>
</comment>
<feature type="region of interest" description="Disordered" evidence="6">
    <location>
        <begin position="1"/>
        <end position="34"/>
    </location>
</feature>
<evidence type="ECO:0000256" key="1">
    <source>
        <dbReference type="ARBA" id="ARBA00004123"/>
    </source>
</evidence>
<evidence type="ECO:0008006" key="9">
    <source>
        <dbReference type="Google" id="ProtNLM"/>
    </source>
</evidence>
<feature type="compositionally biased region" description="Polar residues" evidence="6">
    <location>
        <begin position="505"/>
        <end position="517"/>
    </location>
</feature>
<name>A0A9P4MVE3_9PLEO</name>
<sequence length="546" mass="58820">MINMARNRSPSPADNFPLGHSATSPQPMLSKRDKRRNQLVDKLQEMMASFSDNRDSHYRAQLAAIQADINLITKADPLANKPLEDNGEEAAELVAQIMGNNVPLAPSAGTDYVAQVGKYYAKFVESVNDAMEERDYNITMLWNKNESTKTEIENTYLYKVHLAEEEHKWLAATIRERLTASVQRRCDRLKKEKEQLDLSDSNAMLLHPSQFSITNPASPGGPQAPRKTRNRGHKFGEGDELGPGENKRKRKLFEDNENDSPGPSGRNMELGVGSPFREAKARTVHAQFEAPAYSLERLFTEKELSHAMNHAAYAASAFFAKLKNPDTSAQDGATNGTNGVSNDNNSEAGDGANEAGNDADSPPGPVGMVRQVSSNPHATRGATRSALGPASLASRDFPFVVTQPFILPANIGSKPNASAPTPAPLAPMDVDQDFALMFRDAPTDDALNERFLAAAIAQRRTREFEFQAPGSQPPVSDITAHIRSVAPHLELGAIGGVPMSAQSSTGGYNNTGANTPSGAFGGDLQGGVGMRREASGSGRRGGKGRA</sequence>
<evidence type="ECO:0000313" key="8">
    <source>
        <dbReference type="Proteomes" id="UP000799536"/>
    </source>
</evidence>
<protein>
    <recommendedName>
        <fullName evidence="9">Sds3-like protein</fullName>
    </recommendedName>
</protein>
<feature type="region of interest" description="Disordered" evidence="6">
    <location>
        <begin position="328"/>
        <end position="385"/>
    </location>
</feature>
<comment type="caution">
    <text evidence="7">The sequence shown here is derived from an EMBL/GenBank/DDBJ whole genome shotgun (WGS) entry which is preliminary data.</text>
</comment>
<accession>A0A9P4MVE3</accession>